<protein>
    <recommendedName>
        <fullName evidence="1">NadR/Ttd14 AAA domain-containing protein</fullName>
    </recommendedName>
</protein>
<dbReference type="InterPro" id="IPR038727">
    <property type="entry name" value="NadR/Ttd14_AAA_dom"/>
</dbReference>
<accession>A0A0F9CFX5</accession>
<gene>
    <name evidence="2" type="ORF">LCGC14_2671450</name>
</gene>
<dbReference type="AlphaFoldDB" id="A0A0F9CFX5"/>
<dbReference type="Pfam" id="PF13521">
    <property type="entry name" value="AAA_28"/>
    <property type="match status" value="1"/>
</dbReference>
<organism evidence="2">
    <name type="scientific">marine sediment metagenome</name>
    <dbReference type="NCBI Taxonomy" id="412755"/>
    <lineage>
        <taxon>unclassified sequences</taxon>
        <taxon>metagenomes</taxon>
        <taxon>ecological metagenomes</taxon>
    </lineage>
</organism>
<evidence type="ECO:0000313" key="2">
    <source>
        <dbReference type="EMBL" id="KKK95571.1"/>
    </source>
</evidence>
<comment type="caution">
    <text evidence="2">The sequence shown here is derived from an EMBL/GenBank/DDBJ whole genome shotgun (WGS) entry which is preliminary data.</text>
</comment>
<dbReference type="Gene3D" id="3.40.50.300">
    <property type="entry name" value="P-loop containing nucleotide triphosphate hydrolases"/>
    <property type="match status" value="1"/>
</dbReference>
<proteinExistence type="predicted"/>
<name>A0A0F9CFX5_9ZZZZ</name>
<sequence length="191" mass="22443">MTKKIAFIGSAGSGKSTLAADIFVELKKKGHKVELVTEWIRQDIQVNGPMTTIWEQYRTLHHQRSIEDAVPESADWMITDSGVLTPYFYSCLYTNKANERERLVLADMFKFLINDLYQKRYQYVFFLPGKYAYNINKDIDKDGTRYQSKEELQILDDHMRLVFTRMFKVDNIIELDVPMAKRTKEVLKILL</sequence>
<dbReference type="SUPFAM" id="SSF52540">
    <property type="entry name" value="P-loop containing nucleoside triphosphate hydrolases"/>
    <property type="match status" value="2"/>
</dbReference>
<dbReference type="EMBL" id="LAZR01046854">
    <property type="protein sequence ID" value="KKK95571.1"/>
    <property type="molecule type" value="Genomic_DNA"/>
</dbReference>
<dbReference type="InterPro" id="IPR027417">
    <property type="entry name" value="P-loop_NTPase"/>
</dbReference>
<reference evidence="2" key="1">
    <citation type="journal article" date="2015" name="Nature">
        <title>Complex archaea that bridge the gap between prokaryotes and eukaryotes.</title>
        <authorList>
            <person name="Spang A."/>
            <person name="Saw J.H."/>
            <person name="Jorgensen S.L."/>
            <person name="Zaremba-Niedzwiedzka K."/>
            <person name="Martijn J."/>
            <person name="Lind A.E."/>
            <person name="van Eijk R."/>
            <person name="Schleper C."/>
            <person name="Guy L."/>
            <person name="Ettema T.J."/>
        </authorList>
    </citation>
    <scope>NUCLEOTIDE SEQUENCE</scope>
</reference>
<evidence type="ECO:0000259" key="1">
    <source>
        <dbReference type="Pfam" id="PF13521"/>
    </source>
</evidence>
<feature type="domain" description="NadR/Ttd14 AAA" evidence="1">
    <location>
        <begin position="4"/>
        <end position="158"/>
    </location>
</feature>